<dbReference type="GO" id="GO:0005829">
    <property type="term" value="C:cytosol"/>
    <property type="evidence" value="ECO:0007669"/>
    <property type="project" value="UniProtKB-ARBA"/>
</dbReference>
<dbReference type="FunFam" id="3.40.390.10:FF:000009">
    <property type="entry name" value="Oligopeptidase A"/>
    <property type="match status" value="1"/>
</dbReference>
<evidence type="ECO:0000256" key="6">
    <source>
        <dbReference type="ARBA" id="ARBA00023049"/>
    </source>
</evidence>
<dbReference type="GO" id="GO:0004180">
    <property type="term" value="F:carboxypeptidase activity"/>
    <property type="evidence" value="ECO:0007669"/>
    <property type="project" value="TreeGrafter"/>
</dbReference>
<dbReference type="SUPFAM" id="SSF55486">
    <property type="entry name" value="Metalloproteases ('zincins'), catalytic domain"/>
    <property type="match status" value="1"/>
</dbReference>
<dbReference type="InterPro" id="IPR024077">
    <property type="entry name" value="Neurolysin/TOP_dom2"/>
</dbReference>
<evidence type="ECO:0000259" key="8">
    <source>
        <dbReference type="Pfam" id="PF01432"/>
    </source>
</evidence>
<keyword evidence="6 7" id="KW-0482">Metalloprotease</keyword>
<dbReference type="RefSeq" id="WP_191827223.1">
    <property type="nucleotide sequence ID" value="NZ_JACYHB010000001.1"/>
</dbReference>
<dbReference type="PANTHER" id="PTHR43660">
    <property type="entry name" value="DIPEPTIDYL CARBOXYPEPTIDASE"/>
    <property type="match status" value="1"/>
</dbReference>
<evidence type="ECO:0000256" key="1">
    <source>
        <dbReference type="ARBA" id="ARBA00006040"/>
    </source>
</evidence>
<dbReference type="InterPro" id="IPR045090">
    <property type="entry name" value="Pept_M3A_M3B"/>
</dbReference>
<evidence type="ECO:0000256" key="5">
    <source>
        <dbReference type="ARBA" id="ARBA00022833"/>
    </source>
</evidence>
<keyword evidence="4 7" id="KW-0378">Hydrolase</keyword>
<name>A0A927G6W1_9MICO</name>
<dbReference type="AlphaFoldDB" id="A0A927G6W1"/>
<dbReference type="InterPro" id="IPR001567">
    <property type="entry name" value="Pept_M3A_M3B_dom"/>
</dbReference>
<dbReference type="GO" id="GO:0004222">
    <property type="term" value="F:metalloendopeptidase activity"/>
    <property type="evidence" value="ECO:0007669"/>
    <property type="project" value="InterPro"/>
</dbReference>
<reference evidence="9" key="2">
    <citation type="submission" date="2020-09" db="EMBL/GenBank/DDBJ databases">
        <authorList>
            <person name="Yu Y."/>
        </authorList>
    </citation>
    <scope>NUCLEOTIDE SEQUENCE</scope>
    <source>
        <strain evidence="9">KCTC 49039</strain>
    </source>
</reference>
<evidence type="ECO:0000256" key="4">
    <source>
        <dbReference type="ARBA" id="ARBA00022801"/>
    </source>
</evidence>
<dbReference type="Pfam" id="PF01432">
    <property type="entry name" value="Peptidase_M3"/>
    <property type="match status" value="1"/>
</dbReference>
<dbReference type="Proteomes" id="UP000610846">
    <property type="component" value="Unassembled WGS sequence"/>
</dbReference>
<dbReference type="InterPro" id="IPR024079">
    <property type="entry name" value="MetalloPept_cat_dom_sf"/>
</dbReference>
<keyword evidence="5 7" id="KW-0862">Zinc</keyword>
<comment type="caution">
    <text evidence="9">The sequence shown here is derived from an EMBL/GenBank/DDBJ whole genome shotgun (WGS) entry which is preliminary data.</text>
</comment>
<keyword evidence="3 7" id="KW-0479">Metal-binding</keyword>
<keyword evidence="2 7" id="KW-0645">Protease</keyword>
<evidence type="ECO:0000313" key="10">
    <source>
        <dbReference type="Proteomes" id="UP000610846"/>
    </source>
</evidence>
<feature type="domain" description="Peptidase M3A/M3B catalytic" evidence="8">
    <location>
        <begin position="244"/>
        <end position="700"/>
    </location>
</feature>
<keyword evidence="10" id="KW-1185">Reference proteome</keyword>
<dbReference type="Gene3D" id="1.10.1370.40">
    <property type="match status" value="1"/>
</dbReference>
<organism evidence="9 10">
    <name type="scientific">Cellulosimicrobium arenosum</name>
    <dbReference type="NCBI Taxonomy" id="2708133"/>
    <lineage>
        <taxon>Bacteria</taxon>
        <taxon>Bacillati</taxon>
        <taxon>Actinomycetota</taxon>
        <taxon>Actinomycetes</taxon>
        <taxon>Micrococcales</taxon>
        <taxon>Promicromonosporaceae</taxon>
        <taxon>Cellulosimicrobium</taxon>
    </lineage>
</organism>
<accession>A0A927G6W1</accession>
<dbReference type="Gene3D" id="1.10.1370.10">
    <property type="entry name" value="Neurolysin, domain 3"/>
    <property type="match status" value="1"/>
</dbReference>
<dbReference type="PANTHER" id="PTHR43660:SF1">
    <property type="entry name" value="DIPEPTIDYL CARBOXYPEPTIDASE"/>
    <property type="match status" value="1"/>
</dbReference>
<dbReference type="Gene3D" id="3.40.390.10">
    <property type="entry name" value="Collagenase (Catalytic Domain)"/>
    <property type="match status" value="1"/>
</dbReference>
<dbReference type="GO" id="GO:0046872">
    <property type="term" value="F:metal ion binding"/>
    <property type="evidence" value="ECO:0007669"/>
    <property type="project" value="UniProtKB-UniRule"/>
</dbReference>
<evidence type="ECO:0000313" key="9">
    <source>
        <dbReference type="EMBL" id="MBD8077644.1"/>
    </source>
</evidence>
<comment type="similarity">
    <text evidence="1 7">Belongs to the peptidase M3 family.</text>
</comment>
<dbReference type="GO" id="GO:0006508">
    <property type="term" value="P:proteolysis"/>
    <property type="evidence" value="ECO:0007669"/>
    <property type="project" value="UniProtKB-KW"/>
</dbReference>
<dbReference type="EMBL" id="JACYHB010000001">
    <property type="protein sequence ID" value="MBD8077644.1"/>
    <property type="molecule type" value="Genomic_DNA"/>
</dbReference>
<comment type="cofactor">
    <cofactor evidence="7">
        <name>Zn(2+)</name>
        <dbReference type="ChEBI" id="CHEBI:29105"/>
    </cofactor>
    <text evidence="7">Binds 1 zinc ion.</text>
</comment>
<reference evidence="9" key="1">
    <citation type="journal article" date="2018" name="Curr. Microbiol.">
        <title>Cellulosimicrobium arenosum sp. nov., Isolated from Marine Sediment Sand.</title>
        <authorList>
            <person name="Oh M."/>
            <person name="Kim J.H."/>
            <person name="Yoon J.H."/>
            <person name="Schumann P."/>
            <person name="Kim W."/>
        </authorList>
    </citation>
    <scope>NUCLEOTIDE SEQUENCE</scope>
    <source>
        <strain evidence="9">KCTC 49039</strain>
    </source>
</reference>
<evidence type="ECO:0000256" key="7">
    <source>
        <dbReference type="RuleBase" id="RU003435"/>
    </source>
</evidence>
<protein>
    <submittedName>
        <fullName evidence="9">M3 family metallopeptidase</fullName>
    </submittedName>
</protein>
<proteinExistence type="inferred from homology"/>
<evidence type="ECO:0000256" key="3">
    <source>
        <dbReference type="ARBA" id="ARBA00022723"/>
    </source>
</evidence>
<evidence type="ECO:0000256" key="2">
    <source>
        <dbReference type="ARBA" id="ARBA00022670"/>
    </source>
</evidence>
<sequence>MTSSHPAHTDLDLDPTNPFAAPSGLPYELPDYAAIREEHYAPALRAAMAAQRTAVEAIATSTDAPTVAGTLEALERSGRALSRVAHAFYNQLGADATPGLEDIEEELAPEYAAHHDAIYMDARVHARLRGLDEAARSGEVVLEADAAWLLQTLLTDFRRSGVELDGPEQERVREINGRLTSLEASFGRRLLAGANAASVLVTDPADLEGLADDAVANAAAAAASRGHDGAWLLEMQLPTQQGVLASLTRRDVRERVQRASEARGATGDEHDTREIVLETVRLRAERARLLGYEHHAAYVAEDATAKTTPAVNAMLSRLAPAAVANARREATDIEAALRSDEAGATLRASDWSFYAERVRKDRYALDDALLRPYLELERVVHDGVLRAAHLLYGISFAERTDLVGYHPDVRVFEVFDAPTPGERDEGMGLFLADWYTREAKRGGAWMNNMVDQNHLLGQRPVVVNNLNIVKPPAGQPTLLGWDEVITLFHEFGHALHGLFSDVRFPSQSGTEVPRDFVEYPSQVNEMWAWEPEVLRSYAVHHVTGEPVPAQWVATMLASRRFNEGFATTEYLAAALLDQAWHQLGPDDVPASVDEVVPFEEAALGRAGVAFGPVPPRYRTTYYNHVFGGGYSAGYYSYIWSQVLDADTVDWYGENGGLTRENGERFRRALLARGGSQDPLVSFRDLRGRDADIAPLLARRGLDV</sequence>
<dbReference type="CDD" id="cd06456">
    <property type="entry name" value="M3A_DCP"/>
    <property type="match status" value="1"/>
</dbReference>
<dbReference type="InterPro" id="IPR034005">
    <property type="entry name" value="M3A_DCP"/>
</dbReference>
<gene>
    <name evidence="9" type="ORF">IF651_01035</name>
</gene>